<dbReference type="SUPFAM" id="SSF52218">
    <property type="entry name" value="Flavoproteins"/>
    <property type="match status" value="1"/>
</dbReference>
<dbReference type="InterPro" id="IPR005025">
    <property type="entry name" value="FMN_Rdtase-like_dom"/>
</dbReference>
<accession>A0A366MRW6</accession>
<proteinExistence type="predicted"/>
<evidence type="ECO:0000259" key="1">
    <source>
        <dbReference type="Pfam" id="PF03358"/>
    </source>
</evidence>
<dbReference type="RefSeq" id="WP_113894428.1">
    <property type="nucleotide sequence ID" value="NZ_CP182882.1"/>
</dbReference>
<dbReference type="AlphaFoldDB" id="A0A366MRW6"/>
<reference evidence="2 3" key="1">
    <citation type="submission" date="2017-10" db="EMBL/GenBank/DDBJ databases">
        <title>Genomics of the genus Arcobacter.</title>
        <authorList>
            <person name="Perez-Cataluna A."/>
            <person name="Figueras M.J."/>
        </authorList>
    </citation>
    <scope>NUCLEOTIDE SEQUENCE [LARGE SCALE GENOMIC DNA]</scope>
    <source>
        <strain evidence="2 3">CECT 9230</strain>
    </source>
</reference>
<gene>
    <name evidence="2" type="ORF">CRU91_06570</name>
</gene>
<dbReference type="EMBL" id="PDKB01000009">
    <property type="protein sequence ID" value="RBQ29031.1"/>
    <property type="molecule type" value="Genomic_DNA"/>
</dbReference>
<comment type="caution">
    <text evidence="2">The sequence shown here is derived from an EMBL/GenBank/DDBJ whole genome shotgun (WGS) entry which is preliminary data.</text>
</comment>
<feature type="domain" description="NADPH-dependent FMN reductase-like" evidence="1">
    <location>
        <begin position="3"/>
        <end position="141"/>
    </location>
</feature>
<evidence type="ECO:0000313" key="3">
    <source>
        <dbReference type="Proteomes" id="UP000252669"/>
    </source>
</evidence>
<organism evidence="2 3">
    <name type="scientific">Aliarcobacter vitoriensis</name>
    <dbReference type="NCBI Taxonomy" id="2011099"/>
    <lineage>
        <taxon>Bacteria</taxon>
        <taxon>Pseudomonadati</taxon>
        <taxon>Campylobacterota</taxon>
        <taxon>Epsilonproteobacteria</taxon>
        <taxon>Campylobacterales</taxon>
        <taxon>Arcobacteraceae</taxon>
        <taxon>Aliarcobacter</taxon>
    </lineage>
</organism>
<dbReference type="GO" id="GO:0005829">
    <property type="term" value="C:cytosol"/>
    <property type="evidence" value="ECO:0007669"/>
    <property type="project" value="TreeGrafter"/>
</dbReference>
<sequence>MSKIGIIVASSNNNQKLAVQIQDIATKLHYETEIINLVTYNLPLYSTVEEETNGIPESVLDLATKIMDLKAFIIIAPEYNGVMPPVLNNAMAWTSRATKNWRDAFNDKVLALATHSGGGGQKGLQAMRIMFQHLGANILAREILTNYEKGLNEDSAKSILENLVKLSNA</sequence>
<evidence type="ECO:0000313" key="2">
    <source>
        <dbReference type="EMBL" id="RBQ29031.1"/>
    </source>
</evidence>
<dbReference type="PANTHER" id="PTHR30543:SF21">
    <property type="entry name" value="NAD(P)H-DEPENDENT FMN REDUCTASE LOT6"/>
    <property type="match status" value="1"/>
</dbReference>
<name>A0A366MRW6_9BACT</name>
<dbReference type="InterPro" id="IPR029039">
    <property type="entry name" value="Flavoprotein-like_sf"/>
</dbReference>
<dbReference type="Pfam" id="PF03358">
    <property type="entry name" value="FMN_red"/>
    <property type="match status" value="1"/>
</dbReference>
<dbReference type="Proteomes" id="UP000252669">
    <property type="component" value="Unassembled WGS sequence"/>
</dbReference>
<dbReference type="OrthoDB" id="9812295at2"/>
<dbReference type="InterPro" id="IPR050712">
    <property type="entry name" value="NAD(P)H-dep_reductase"/>
</dbReference>
<protein>
    <submittedName>
        <fullName evidence="2">FMN reductase</fullName>
    </submittedName>
</protein>
<dbReference type="PANTHER" id="PTHR30543">
    <property type="entry name" value="CHROMATE REDUCTASE"/>
    <property type="match status" value="1"/>
</dbReference>
<dbReference type="GO" id="GO:0010181">
    <property type="term" value="F:FMN binding"/>
    <property type="evidence" value="ECO:0007669"/>
    <property type="project" value="TreeGrafter"/>
</dbReference>
<dbReference type="Gene3D" id="3.40.50.360">
    <property type="match status" value="1"/>
</dbReference>
<dbReference type="GO" id="GO:0016491">
    <property type="term" value="F:oxidoreductase activity"/>
    <property type="evidence" value="ECO:0007669"/>
    <property type="project" value="InterPro"/>
</dbReference>
<keyword evidence="3" id="KW-1185">Reference proteome</keyword>